<evidence type="ECO:0000256" key="4">
    <source>
        <dbReference type="ARBA" id="ARBA00023136"/>
    </source>
</evidence>
<keyword evidence="3 5" id="KW-1133">Transmembrane helix</keyword>
<accession>A0A6C0B8D1</accession>
<feature type="transmembrane region" description="Helical" evidence="5">
    <location>
        <begin position="94"/>
        <end position="118"/>
    </location>
</feature>
<evidence type="ECO:0000256" key="5">
    <source>
        <dbReference type="SAM" id="Phobius"/>
    </source>
</evidence>
<sequence length="204" mass="23329">MKNINLFSSKQTFLILVFANLVIQTIITRYSMLQSPKQKNRWYSFAAFLVMLALIVIMSLPIQMWIKFLVFCLFSVIEGYTLASMFTNDTIVQFAFYGTLSIFCSMIGISSVITMLGIKLGPRVGLGLFLALLLFLLFLIFNILSGQIANKLLAMVGILLFSMYVVYDTNKILQRDYKGDFISASLDYYLDFLNLFVDISWLNK</sequence>
<dbReference type="InterPro" id="IPR006214">
    <property type="entry name" value="Bax_inhibitor_1-related"/>
</dbReference>
<evidence type="ECO:0000256" key="2">
    <source>
        <dbReference type="ARBA" id="ARBA00022692"/>
    </source>
</evidence>
<keyword evidence="2 5" id="KW-0812">Transmembrane</keyword>
<proteinExistence type="predicted"/>
<reference evidence="6" key="1">
    <citation type="journal article" date="2020" name="Nature">
        <title>Giant virus diversity and host interactions through global metagenomics.</title>
        <authorList>
            <person name="Schulz F."/>
            <person name="Roux S."/>
            <person name="Paez-Espino D."/>
            <person name="Jungbluth S."/>
            <person name="Walsh D.A."/>
            <person name="Denef V.J."/>
            <person name="McMahon K.D."/>
            <person name="Konstantinidis K.T."/>
            <person name="Eloe-Fadrosh E.A."/>
            <person name="Kyrpides N.C."/>
            <person name="Woyke T."/>
        </authorList>
    </citation>
    <scope>NUCLEOTIDE SEQUENCE</scope>
    <source>
        <strain evidence="6">GVMAG-M-3300010158-55</strain>
    </source>
</reference>
<feature type="transmembrane region" description="Helical" evidence="5">
    <location>
        <begin position="12"/>
        <end position="30"/>
    </location>
</feature>
<evidence type="ECO:0008006" key="7">
    <source>
        <dbReference type="Google" id="ProtNLM"/>
    </source>
</evidence>
<feature type="transmembrane region" description="Helical" evidence="5">
    <location>
        <begin position="148"/>
        <end position="167"/>
    </location>
</feature>
<dbReference type="Pfam" id="PF01027">
    <property type="entry name" value="Bax1-I"/>
    <property type="match status" value="1"/>
</dbReference>
<evidence type="ECO:0000256" key="3">
    <source>
        <dbReference type="ARBA" id="ARBA00022989"/>
    </source>
</evidence>
<dbReference type="EMBL" id="MN739097">
    <property type="protein sequence ID" value="QHS88497.1"/>
    <property type="molecule type" value="Genomic_DNA"/>
</dbReference>
<comment type="subcellular location">
    <subcellularLocation>
        <location evidence="1">Membrane</location>
        <topology evidence="1">Multi-pass membrane protein</topology>
    </subcellularLocation>
</comment>
<feature type="transmembrane region" description="Helical" evidence="5">
    <location>
        <begin position="42"/>
        <end position="62"/>
    </location>
</feature>
<feature type="transmembrane region" description="Helical" evidence="5">
    <location>
        <begin position="124"/>
        <end position="141"/>
    </location>
</feature>
<dbReference type="AlphaFoldDB" id="A0A6C0B8D1"/>
<evidence type="ECO:0000313" key="6">
    <source>
        <dbReference type="EMBL" id="QHS88497.1"/>
    </source>
</evidence>
<dbReference type="GO" id="GO:0016020">
    <property type="term" value="C:membrane"/>
    <property type="evidence" value="ECO:0007669"/>
    <property type="project" value="UniProtKB-SubCell"/>
</dbReference>
<evidence type="ECO:0000256" key="1">
    <source>
        <dbReference type="ARBA" id="ARBA00004141"/>
    </source>
</evidence>
<feature type="transmembrane region" description="Helical" evidence="5">
    <location>
        <begin position="68"/>
        <end position="87"/>
    </location>
</feature>
<keyword evidence="4 5" id="KW-0472">Membrane</keyword>
<protein>
    <recommendedName>
        <fullName evidence="7">Inhibitor of apoptosis-promoting Bax1</fullName>
    </recommendedName>
</protein>
<name>A0A6C0B8D1_9ZZZZ</name>
<organism evidence="6">
    <name type="scientific">viral metagenome</name>
    <dbReference type="NCBI Taxonomy" id="1070528"/>
    <lineage>
        <taxon>unclassified sequences</taxon>
        <taxon>metagenomes</taxon>
        <taxon>organismal metagenomes</taxon>
    </lineage>
</organism>